<keyword evidence="4" id="KW-0378">Hydrolase</keyword>
<dbReference type="InterPro" id="IPR005229">
    <property type="entry name" value="YicC/YloC-like"/>
</dbReference>
<accession>G9YMT2</accession>
<protein>
    <submittedName>
        <fullName evidence="8">TIGR00255 family protein</fullName>
    </submittedName>
</protein>
<evidence type="ECO:0000259" key="6">
    <source>
        <dbReference type="Pfam" id="PF03755"/>
    </source>
</evidence>
<dbReference type="Pfam" id="PF08340">
    <property type="entry name" value="YicC-like_C"/>
    <property type="match status" value="1"/>
</dbReference>
<evidence type="ECO:0000256" key="5">
    <source>
        <dbReference type="ARBA" id="ARBA00035648"/>
    </source>
</evidence>
<comment type="similarity">
    <text evidence="5">Belongs to the YicC/YloC family.</text>
</comment>
<evidence type="ECO:0000313" key="8">
    <source>
        <dbReference type="EMBL" id="EHM53945.1"/>
    </source>
</evidence>
<dbReference type="Proteomes" id="UP000004459">
    <property type="component" value="Unassembled WGS sequence"/>
</dbReference>
<evidence type="ECO:0000313" key="9">
    <source>
        <dbReference type="Proteomes" id="UP000004459"/>
    </source>
</evidence>
<keyword evidence="2" id="KW-0540">Nuclease</keyword>
<organism evidence="8 9">
    <name type="scientific">Flavonifractor plautii ATCC 29863</name>
    <dbReference type="NCBI Taxonomy" id="411475"/>
    <lineage>
        <taxon>Bacteria</taxon>
        <taxon>Bacillati</taxon>
        <taxon>Bacillota</taxon>
        <taxon>Clostridia</taxon>
        <taxon>Eubacteriales</taxon>
        <taxon>Oscillospiraceae</taxon>
        <taxon>Flavonifractor</taxon>
    </lineage>
</organism>
<dbReference type="STRING" id="292800.A4U99_09155"/>
<dbReference type="Pfam" id="PF03755">
    <property type="entry name" value="YicC-like_N"/>
    <property type="match status" value="1"/>
</dbReference>
<dbReference type="AlphaFoldDB" id="G9YMT2"/>
<keyword evidence="3" id="KW-0255">Endonuclease</keyword>
<dbReference type="HOGENOM" id="CLU_076609_1_0_9"/>
<dbReference type="NCBIfam" id="TIGR00255">
    <property type="entry name" value="YicC/YloC family endoribonuclease"/>
    <property type="match status" value="1"/>
</dbReference>
<dbReference type="GO" id="GO:0016787">
    <property type="term" value="F:hydrolase activity"/>
    <property type="evidence" value="ECO:0007669"/>
    <property type="project" value="UniProtKB-KW"/>
</dbReference>
<evidence type="ECO:0000256" key="3">
    <source>
        <dbReference type="ARBA" id="ARBA00022759"/>
    </source>
</evidence>
<dbReference type="EMBL" id="AGCK01000053">
    <property type="protein sequence ID" value="EHM53945.1"/>
    <property type="molecule type" value="Genomic_DNA"/>
</dbReference>
<feature type="domain" description="Endoribonuclease YicC-like C-terminal" evidence="7">
    <location>
        <begin position="180"/>
        <end position="299"/>
    </location>
</feature>
<dbReference type="InterPro" id="IPR013527">
    <property type="entry name" value="YicC-like_N"/>
</dbReference>
<name>G9YMT2_FLAPL</name>
<dbReference type="PANTHER" id="PTHR30636">
    <property type="entry name" value="UPF0701 PROTEIN YICC"/>
    <property type="match status" value="1"/>
</dbReference>
<gene>
    <name evidence="8" type="ORF">HMPREF0372_00804</name>
</gene>
<evidence type="ECO:0000259" key="7">
    <source>
        <dbReference type="Pfam" id="PF08340"/>
    </source>
</evidence>
<evidence type="ECO:0000256" key="4">
    <source>
        <dbReference type="ARBA" id="ARBA00022801"/>
    </source>
</evidence>
<dbReference type="InterPro" id="IPR013551">
    <property type="entry name" value="YicC-like_C"/>
</dbReference>
<comment type="caution">
    <text evidence="8">The sequence shown here is derived from an EMBL/GenBank/DDBJ whole genome shotgun (WGS) entry which is preliminary data.</text>
</comment>
<reference evidence="8 9" key="1">
    <citation type="submission" date="2011-08" db="EMBL/GenBank/DDBJ databases">
        <authorList>
            <person name="Weinstock G."/>
            <person name="Sodergren E."/>
            <person name="Clifton S."/>
            <person name="Fulton L."/>
            <person name="Fulton B."/>
            <person name="Courtney L."/>
            <person name="Fronick C."/>
            <person name="Harrison M."/>
            <person name="Strong C."/>
            <person name="Farmer C."/>
            <person name="Delahaunty K."/>
            <person name="Markovic C."/>
            <person name="Hall O."/>
            <person name="Minx P."/>
            <person name="Tomlinson C."/>
            <person name="Mitreva M."/>
            <person name="Hou S."/>
            <person name="Chen J."/>
            <person name="Wollam A."/>
            <person name="Pepin K.H."/>
            <person name="Johnson M."/>
            <person name="Bhonagiri V."/>
            <person name="Zhang X."/>
            <person name="Suruliraj S."/>
            <person name="Warren W."/>
            <person name="Chinwalla A."/>
            <person name="Mardis E.R."/>
            <person name="Wilson R.K."/>
        </authorList>
    </citation>
    <scope>NUCLEOTIDE SEQUENCE [LARGE SCALE GENOMIC DNA]</scope>
    <source>
        <strain evidence="8 9">ATCC 29863</strain>
    </source>
</reference>
<dbReference type="GO" id="GO:0004521">
    <property type="term" value="F:RNA endonuclease activity"/>
    <property type="evidence" value="ECO:0007669"/>
    <property type="project" value="InterPro"/>
</dbReference>
<sequence length="299" mass="33225">MEQGEPALVKSMTGYGRGEAVVHGRSITVELRSVNNRYLDCTIKLPRIYVFAEDAIKSKVQAHISRGKVDVFVTIGPSENGDVSISVNKPVADGYYAALCALRDSYGLKDDISVSLLSRFQDVFLVEKTQEDLEAVSADICSVLELALQDFDAMRAREGEKLFQDVTGRAHTIEALTTRVEERAPGIVADYRARLSAKMAEVLQNTQLDESRILTEAAVYADKVAVDEETVRLRSHLSQLDHMLAQEGPVGRKLDFLIQEFNREANTIGSKCNDIETAGYVVDIKAEIEKIREQIQNIE</sequence>
<dbReference type="PATRIC" id="fig|411475.3.peg.704"/>
<feature type="domain" description="Endoribonuclease YicC-like N-terminal" evidence="6">
    <location>
        <begin position="9"/>
        <end position="162"/>
    </location>
</feature>
<evidence type="ECO:0000256" key="2">
    <source>
        <dbReference type="ARBA" id="ARBA00022722"/>
    </source>
</evidence>
<comment type="cofactor">
    <cofactor evidence="1">
        <name>a divalent metal cation</name>
        <dbReference type="ChEBI" id="CHEBI:60240"/>
    </cofactor>
</comment>
<evidence type="ECO:0000256" key="1">
    <source>
        <dbReference type="ARBA" id="ARBA00001968"/>
    </source>
</evidence>
<dbReference type="PANTHER" id="PTHR30636:SF3">
    <property type="entry name" value="UPF0701 PROTEIN YICC"/>
    <property type="match status" value="1"/>
</dbReference>
<proteinExistence type="inferred from homology"/>